<dbReference type="EMBL" id="JAUFQU010000078">
    <property type="protein sequence ID" value="MDN3710187.1"/>
    <property type="molecule type" value="Genomic_DNA"/>
</dbReference>
<dbReference type="PANTHER" id="PTHR46577">
    <property type="entry name" value="HTH-TYPE TRANSCRIPTIONAL REGULATORY PROTEIN GABR"/>
    <property type="match status" value="1"/>
</dbReference>
<dbReference type="Proteomes" id="UP001242368">
    <property type="component" value="Unassembled WGS sequence"/>
</dbReference>
<evidence type="ECO:0000256" key="4">
    <source>
        <dbReference type="ARBA" id="ARBA00023163"/>
    </source>
</evidence>
<gene>
    <name evidence="6" type="ORF">QW060_25270</name>
</gene>
<evidence type="ECO:0000259" key="5">
    <source>
        <dbReference type="PROSITE" id="PS50949"/>
    </source>
</evidence>
<dbReference type="InterPro" id="IPR036388">
    <property type="entry name" value="WH-like_DNA-bd_sf"/>
</dbReference>
<protein>
    <submittedName>
        <fullName evidence="6">Winged helix-turn-helix domain-containing protein</fullName>
    </submittedName>
</protein>
<dbReference type="PANTHER" id="PTHR46577:SF1">
    <property type="entry name" value="HTH-TYPE TRANSCRIPTIONAL REGULATORY PROTEIN GABR"/>
    <property type="match status" value="1"/>
</dbReference>
<dbReference type="InterPro" id="IPR000524">
    <property type="entry name" value="Tscrpt_reg_HTH_GntR"/>
</dbReference>
<proteinExistence type="predicted"/>
<keyword evidence="7" id="KW-1185">Reference proteome</keyword>
<dbReference type="CDD" id="cd07377">
    <property type="entry name" value="WHTH_GntR"/>
    <property type="match status" value="1"/>
</dbReference>
<evidence type="ECO:0000313" key="7">
    <source>
        <dbReference type="Proteomes" id="UP001242368"/>
    </source>
</evidence>
<dbReference type="PROSITE" id="PS50949">
    <property type="entry name" value="HTH_GNTR"/>
    <property type="match status" value="1"/>
</dbReference>
<name>A0ABT8D2V0_9FLAO</name>
<evidence type="ECO:0000256" key="3">
    <source>
        <dbReference type="ARBA" id="ARBA00023125"/>
    </source>
</evidence>
<organism evidence="6 7">
    <name type="scientific">Paenimyroides ceti</name>
    <dbReference type="NCBI Taxonomy" id="395087"/>
    <lineage>
        <taxon>Bacteria</taxon>
        <taxon>Pseudomonadati</taxon>
        <taxon>Bacteroidota</taxon>
        <taxon>Flavobacteriia</taxon>
        <taxon>Flavobacteriales</taxon>
        <taxon>Flavobacteriaceae</taxon>
        <taxon>Paenimyroides</taxon>
    </lineage>
</organism>
<reference evidence="7" key="1">
    <citation type="journal article" date="2019" name="Int. J. Syst. Evol. Microbiol.">
        <title>The Global Catalogue of Microorganisms (GCM) 10K type strain sequencing project: providing services to taxonomists for standard genome sequencing and annotation.</title>
        <authorList>
            <consortium name="The Broad Institute Genomics Platform"/>
            <consortium name="The Broad Institute Genome Sequencing Center for Infectious Disease"/>
            <person name="Wu L."/>
            <person name="Ma J."/>
        </authorList>
    </citation>
    <scope>NUCLEOTIDE SEQUENCE [LARGE SCALE GENOMIC DNA]</scope>
    <source>
        <strain evidence="7">CECT 7184</strain>
    </source>
</reference>
<evidence type="ECO:0000256" key="1">
    <source>
        <dbReference type="ARBA" id="ARBA00022898"/>
    </source>
</evidence>
<keyword evidence="4" id="KW-0804">Transcription</keyword>
<keyword evidence="3" id="KW-0238">DNA-binding</keyword>
<dbReference type="Gene3D" id="1.10.10.10">
    <property type="entry name" value="Winged helix-like DNA-binding domain superfamily/Winged helix DNA-binding domain"/>
    <property type="match status" value="1"/>
</dbReference>
<keyword evidence="2" id="KW-0805">Transcription regulation</keyword>
<feature type="domain" description="HTH gntR-type" evidence="5">
    <location>
        <begin position="32"/>
        <end position="100"/>
    </location>
</feature>
<accession>A0ABT8D2V0</accession>
<comment type="caution">
    <text evidence="6">The sequence shown here is derived from an EMBL/GenBank/DDBJ whole genome shotgun (WGS) entry which is preliminary data.</text>
</comment>
<dbReference type="InterPro" id="IPR051446">
    <property type="entry name" value="HTH_trans_reg/aminotransferase"/>
</dbReference>
<dbReference type="RefSeq" id="WP_290365421.1">
    <property type="nucleotide sequence ID" value="NZ_JAUFQU010000078.1"/>
</dbReference>
<dbReference type="SUPFAM" id="SSF46785">
    <property type="entry name" value="Winged helix' DNA-binding domain"/>
    <property type="match status" value="1"/>
</dbReference>
<dbReference type="SMART" id="SM00345">
    <property type="entry name" value="HTH_GNTR"/>
    <property type="match status" value="1"/>
</dbReference>
<sequence>MRLSNGATFYIMSSPVIIPYQSFVQIDRTSATAVYLQIAYQLINAIQRGYLNAGTKLPGTRMLSEILEVHRKTIVAVYEELDAQGWVETRPNKGTFVLRKKEERPDRFQISLEHQLALYPQKTGYSFTESNLLDNPFEHSACEYVFNDGTPDIRLTQIEYLSRLYSSNMKRKSNQRKFGY</sequence>
<dbReference type="InterPro" id="IPR036390">
    <property type="entry name" value="WH_DNA-bd_sf"/>
</dbReference>
<evidence type="ECO:0000256" key="2">
    <source>
        <dbReference type="ARBA" id="ARBA00023015"/>
    </source>
</evidence>
<evidence type="ECO:0000313" key="6">
    <source>
        <dbReference type="EMBL" id="MDN3710187.1"/>
    </source>
</evidence>
<keyword evidence="1" id="KW-0663">Pyridoxal phosphate</keyword>
<dbReference type="Pfam" id="PF00392">
    <property type="entry name" value="GntR"/>
    <property type="match status" value="1"/>
</dbReference>